<reference evidence="2" key="1">
    <citation type="submission" date="2022-05" db="EMBL/GenBank/DDBJ databases">
        <title>Comparative Genomics of Spacecraft Associated Microbes.</title>
        <authorList>
            <person name="Tran M.T."/>
            <person name="Wright A."/>
            <person name="Seuylemezian A."/>
            <person name="Eisen J."/>
            <person name="Coil D."/>
        </authorList>
    </citation>
    <scope>NUCLEOTIDE SEQUENCE</scope>
    <source>
        <strain evidence="2">214.1.1</strain>
    </source>
</reference>
<dbReference type="InterPro" id="IPR014330">
    <property type="entry name" value="RNA-bd_S4-rel_YaaA"/>
</dbReference>
<gene>
    <name evidence="2" type="primary">yaaA</name>
    <name evidence="2" type="ORF">M3202_18185</name>
</gene>
<dbReference type="InterPro" id="IPR036986">
    <property type="entry name" value="S4_RNA-bd_sf"/>
</dbReference>
<dbReference type="PROSITE" id="PS50889">
    <property type="entry name" value="S4"/>
    <property type="match status" value="1"/>
</dbReference>
<sequence length="71" mass="7831">MNQISISTEYITLGQFLKEAGIIDTGGMAKWYLAEHVVWVNGEEENRRGKKLSPGDTVTLADGTEFEIAAE</sequence>
<dbReference type="SUPFAM" id="SSF55174">
    <property type="entry name" value="Alpha-L RNA-binding motif"/>
    <property type="match status" value="1"/>
</dbReference>
<organism evidence="2 3">
    <name type="scientific">Halalkalibacter oceani</name>
    <dbReference type="NCBI Taxonomy" id="1653776"/>
    <lineage>
        <taxon>Bacteria</taxon>
        <taxon>Bacillati</taxon>
        <taxon>Bacillota</taxon>
        <taxon>Bacilli</taxon>
        <taxon>Bacillales</taxon>
        <taxon>Bacillaceae</taxon>
        <taxon>Halalkalibacter</taxon>
    </lineage>
</organism>
<dbReference type="NCBIfam" id="TIGR02988">
    <property type="entry name" value="YaaA_near_RecF"/>
    <property type="match status" value="1"/>
</dbReference>
<dbReference type="GO" id="GO:0003723">
    <property type="term" value="F:RNA binding"/>
    <property type="evidence" value="ECO:0007669"/>
    <property type="project" value="UniProtKB-KW"/>
</dbReference>
<dbReference type="CDD" id="cd00165">
    <property type="entry name" value="S4"/>
    <property type="match status" value="1"/>
</dbReference>
<dbReference type="Gene3D" id="3.10.290.10">
    <property type="entry name" value="RNA-binding S4 domain"/>
    <property type="match status" value="1"/>
</dbReference>
<keyword evidence="1" id="KW-0694">RNA-binding</keyword>
<name>A0A9X2IPF7_9BACI</name>
<evidence type="ECO:0000313" key="2">
    <source>
        <dbReference type="EMBL" id="MCM3715984.1"/>
    </source>
</evidence>
<dbReference type="Pfam" id="PF13275">
    <property type="entry name" value="S4_2"/>
    <property type="match status" value="1"/>
</dbReference>
<keyword evidence="3" id="KW-1185">Reference proteome</keyword>
<dbReference type="EMBL" id="JAMBOL010000025">
    <property type="protein sequence ID" value="MCM3715984.1"/>
    <property type="molecule type" value="Genomic_DNA"/>
</dbReference>
<accession>A0A9X2IPF7</accession>
<comment type="caution">
    <text evidence="2">The sequence shown here is derived from an EMBL/GenBank/DDBJ whole genome shotgun (WGS) entry which is preliminary data.</text>
</comment>
<dbReference type="Proteomes" id="UP001139179">
    <property type="component" value="Unassembled WGS sequence"/>
</dbReference>
<evidence type="ECO:0000256" key="1">
    <source>
        <dbReference type="PROSITE-ProRule" id="PRU00182"/>
    </source>
</evidence>
<protein>
    <submittedName>
        <fullName evidence="2">S4 domain-containing protein YaaA</fullName>
    </submittedName>
</protein>
<dbReference type="RefSeq" id="WP_251224667.1">
    <property type="nucleotide sequence ID" value="NZ_JAMBOL010000025.1"/>
</dbReference>
<dbReference type="AlphaFoldDB" id="A0A9X2IPF7"/>
<evidence type="ECO:0000313" key="3">
    <source>
        <dbReference type="Proteomes" id="UP001139179"/>
    </source>
</evidence>
<proteinExistence type="predicted"/>